<dbReference type="Proteomes" id="UP000799539">
    <property type="component" value="Unassembled WGS sequence"/>
</dbReference>
<gene>
    <name evidence="2" type="ORF">CERZMDRAFT_91316</name>
</gene>
<reference evidence="2" key="1">
    <citation type="journal article" date="2020" name="Stud. Mycol.">
        <title>101 Dothideomycetes genomes: a test case for predicting lifestyles and emergence of pathogens.</title>
        <authorList>
            <person name="Haridas S."/>
            <person name="Albert R."/>
            <person name="Binder M."/>
            <person name="Bloem J."/>
            <person name="Labutti K."/>
            <person name="Salamov A."/>
            <person name="Andreopoulos B."/>
            <person name="Baker S."/>
            <person name="Barry K."/>
            <person name="Bills G."/>
            <person name="Bluhm B."/>
            <person name="Cannon C."/>
            <person name="Castanera R."/>
            <person name="Culley D."/>
            <person name="Daum C."/>
            <person name="Ezra D."/>
            <person name="Gonzalez J."/>
            <person name="Henrissat B."/>
            <person name="Kuo A."/>
            <person name="Liang C."/>
            <person name="Lipzen A."/>
            <person name="Lutzoni F."/>
            <person name="Magnuson J."/>
            <person name="Mondo S."/>
            <person name="Nolan M."/>
            <person name="Ohm R."/>
            <person name="Pangilinan J."/>
            <person name="Park H.-J."/>
            <person name="Ramirez L."/>
            <person name="Alfaro M."/>
            <person name="Sun H."/>
            <person name="Tritt A."/>
            <person name="Yoshinaga Y."/>
            <person name="Zwiers L.-H."/>
            <person name="Turgeon B."/>
            <person name="Goodwin S."/>
            <person name="Spatafora J."/>
            <person name="Crous P."/>
            <person name="Grigoriev I."/>
        </authorList>
    </citation>
    <scope>NUCLEOTIDE SEQUENCE</scope>
    <source>
        <strain evidence="2">SCOH1-5</strain>
    </source>
</reference>
<proteinExistence type="predicted"/>
<evidence type="ECO:0008006" key="4">
    <source>
        <dbReference type="Google" id="ProtNLM"/>
    </source>
</evidence>
<keyword evidence="1" id="KW-0732">Signal</keyword>
<evidence type="ECO:0000313" key="3">
    <source>
        <dbReference type="Proteomes" id="UP000799539"/>
    </source>
</evidence>
<feature type="chain" id="PRO_5025681889" description="CBM1 domain-containing protein" evidence="1">
    <location>
        <begin position="20"/>
        <end position="53"/>
    </location>
</feature>
<protein>
    <recommendedName>
        <fullName evidence="4">CBM1 domain-containing protein</fullName>
    </recommendedName>
</protein>
<accession>A0A6A6F8T1</accession>
<feature type="signal peptide" evidence="1">
    <location>
        <begin position="1"/>
        <end position="19"/>
    </location>
</feature>
<dbReference type="EMBL" id="ML992685">
    <property type="protein sequence ID" value="KAF2209797.1"/>
    <property type="molecule type" value="Genomic_DNA"/>
</dbReference>
<evidence type="ECO:0000256" key="1">
    <source>
        <dbReference type="SAM" id="SignalP"/>
    </source>
</evidence>
<organism evidence="2 3">
    <name type="scientific">Cercospora zeae-maydis SCOH1-5</name>
    <dbReference type="NCBI Taxonomy" id="717836"/>
    <lineage>
        <taxon>Eukaryota</taxon>
        <taxon>Fungi</taxon>
        <taxon>Dikarya</taxon>
        <taxon>Ascomycota</taxon>
        <taxon>Pezizomycotina</taxon>
        <taxon>Dothideomycetes</taxon>
        <taxon>Dothideomycetidae</taxon>
        <taxon>Mycosphaerellales</taxon>
        <taxon>Mycosphaerellaceae</taxon>
        <taxon>Cercospora</taxon>
    </lineage>
</organism>
<name>A0A6A6F8T1_9PEZI</name>
<dbReference type="AlphaFoldDB" id="A0A6A6F8T1"/>
<evidence type="ECO:0000313" key="2">
    <source>
        <dbReference type="EMBL" id="KAF2209797.1"/>
    </source>
</evidence>
<keyword evidence="3" id="KW-1185">Reference proteome</keyword>
<sequence>MNVYLILSTVLGLSASVLADDCMPWGPCINHWKTKTCFPNPQLTDSYDVGTSC</sequence>